<organism evidence="2 3">
    <name type="scientific">Eupransor demetentiae</name>
    <dbReference type="NCBI Taxonomy" id="3109584"/>
    <lineage>
        <taxon>Bacteria</taxon>
        <taxon>Bacillati</taxon>
        <taxon>Bacillota</taxon>
        <taxon>Bacilli</taxon>
        <taxon>Lactobacillales</taxon>
        <taxon>Lactobacillaceae</taxon>
        <taxon>Eupransor</taxon>
    </lineage>
</organism>
<dbReference type="InterPro" id="IPR021402">
    <property type="entry name" value="DUF3042"/>
</dbReference>
<evidence type="ECO:0000313" key="3">
    <source>
        <dbReference type="Proteomes" id="UP001314241"/>
    </source>
</evidence>
<dbReference type="Pfam" id="PF11240">
    <property type="entry name" value="DUF3042"/>
    <property type="match status" value="1"/>
</dbReference>
<feature type="signal peptide" evidence="1">
    <location>
        <begin position="1"/>
        <end position="23"/>
    </location>
</feature>
<evidence type="ECO:0000313" key="2">
    <source>
        <dbReference type="EMBL" id="CAK8054283.1"/>
    </source>
</evidence>
<protein>
    <recommendedName>
        <fullName evidence="4">DUF3042 family protein</fullName>
    </recommendedName>
</protein>
<gene>
    <name evidence="2" type="ORF">R54876_GBNLAHCA_00845</name>
</gene>
<dbReference type="RefSeq" id="WP_349641819.1">
    <property type="nucleotide sequence ID" value="NZ_CAWVOH010000001.1"/>
</dbReference>
<name>A0ABM9N550_9LACO</name>
<sequence length="61" mass="6502">MSKSFKLGIATGFLASAAAVAGAALGYRQMVVKPEQEAEDEYNEVSKAAVRRSVAAHQSRF</sequence>
<evidence type="ECO:0008006" key="4">
    <source>
        <dbReference type="Google" id="ProtNLM"/>
    </source>
</evidence>
<dbReference type="EMBL" id="CAWVOH010000001">
    <property type="protein sequence ID" value="CAK8054283.1"/>
    <property type="molecule type" value="Genomic_DNA"/>
</dbReference>
<proteinExistence type="predicted"/>
<comment type="caution">
    <text evidence="2">The sequence shown here is derived from an EMBL/GenBank/DDBJ whole genome shotgun (WGS) entry which is preliminary data.</text>
</comment>
<feature type="chain" id="PRO_5045310653" description="DUF3042 family protein" evidence="1">
    <location>
        <begin position="24"/>
        <end position="61"/>
    </location>
</feature>
<keyword evidence="3" id="KW-1185">Reference proteome</keyword>
<keyword evidence="1" id="KW-0732">Signal</keyword>
<evidence type="ECO:0000256" key="1">
    <source>
        <dbReference type="SAM" id="SignalP"/>
    </source>
</evidence>
<accession>A0ABM9N550</accession>
<dbReference type="Proteomes" id="UP001314241">
    <property type="component" value="Unassembled WGS sequence"/>
</dbReference>
<reference evidence="2 3" key="1">
    <citation type="submission" date="2024-01" db="EMBL/GenBank/DDBJ databases">
        <authorList>
            <person name="Botero Cardona J."/>
        </authorList>
    </citation>
    <scope>NUCLEOTIDE SEQUENCE [LARGE SCALE GENOMIC DNA]</scope>
    <source>
        <strain evidence="2 3">LMG 33000</strain>
    </source>
</reference>